<proteinExistence type="inferred from homology"/>
<feature type="domain" description="Transglycosylase SLT" evidence="4">
    <location>
        <begin position="491"/>
        <end position="605"/>
    </location>
</feature>
<dbReference type="CDD" id="cd13401">
    <property type="entry name" value="Slt70-like"/>
    <property type="match status" value="1"/>
</dbReference>
<dbReference type="Gene3D" id="1.10.1240.20">
    <property type="entry name" value="Lytic transglycosylase, superhelical linker domain"/>
    <property type="match status" value="1"/>
</dbReference>
<comment type="similarity">
    <text evidence="1">Belongs to the transglycosylase Slt family.</text>
</comment>
<dbReference type="Pfam" id="PF14718">
    <property type="entry name" value="SLT_L"/>
    <property type="match status" value="1"/>
</dbReference>
<feature type="chain" id="PRO_5045488831" evidence="3">
    <location>
        <begin position="42"/>
        <end position="661"/>
    </location>
</feature>
<organism evidence="6 7">
    <name type="scientific">Luteimonas terrae</name>
    <dbReference type="NCBI Taxonomy" id="1530191"/>
    <lineage>
        <taxon>Bacteria</taxon>
        <taxon>Pseudomonadati</taxon>
        <taxon>Pseudomonadota</taxon>
        <taxon>Gammaproteobacteria</taxon>
        <taxon>Lysobacterales</taxon>
        <taxon>Lysobacteraceae</taxon>
        <taxon>Luteimonas</taxon>
    </lineage>
</organism>
<dbReference type="GO" id="GO:0016798">
    <property type="term" value="F:hydrolase activity, acting on glycosyl bonds"/>
    <property type="evidence" value="ECO:0007669"/>
    <property type="project" value="UniProtKB-KW"/>
</dbReference>
<dbReference type="SUPFAM" id="SSF48435">
    <property type="entry name" value="Bacterial muramidases"/>
    <property type="match status" value="1"/>
</dbReference>
<dbReference type="InterPro" id="IPR008258">
    <property type="entry name" value="Transglycosylase_SLT_dom_1"/>
</dbReference>
<evidence type="ECO:0000256" key="2">
    <source>
        <dbReference type="ARBA" id="ARBA00022729"/>
    </source>
</evidence>
<dbReference type="PANTHER" id="PTHR37423:SF5">
    <property type="entry name" value="SOLUBLE LYTIC MUREIN TRANSGLYCOSYLASE"/>
    <property type="match status" value="1"/>
</dbReference>
<dbReference type="Gene3D" id="1.10.530.10">
    <property type="match status" value="1"/>
</dbReference>
<keyword evidence="6" id="KW-0326">Glycosidase</keyword>
<dbReference type="InterPro" id="IPR037061">
    <property type="entry name" value="Lytic_TGlycoase_superhlx_L_sf"/>
</dbReference>
<feature type="domain" description="Lytic transglycosylase superhelical linker" evidence="5">
    <location>
        <begin position="413"/>
        <end position="470"/>
    </location>
</feature>
<name>A0ABU1XSX3_9GAMM</name>
<dbReference type="PANTHER" id="PTHR37423">
    <property type="entry name" value="SOLUBLE LYTIC MUREIN TRANSGLYCOSYLASE-RELATED"/>
    <property type="match status" value="1"/>
</dbReference>
<evidence type="ECO:0000313" key="7">
    <source>
        <dbReference type="Proteomes" id="UP001256588"/>
    </source>
</evidence>
<evidence type="ECO:0000256" key="3">
    <source>
        <dbReference type="SAM" id="SignalP"/>
    </source>
</evidence>
<dbReference type="Proteomes" id="UP001256588">
    <property type="component" value="Unassembled WGS sequence"/>
</dbReference>
<keyword evidence="7" id="KW-1185">Reference proteome</keyword>
<gene>
    <name evidence="6" type="ORF">J2W68_000570</name>
</gene>
<evidence type="ECO:0000259" key="4">
    <source>
        <dbReference type="Pfam" id="PF01464"/>
    </source>
</evidence>
<accession>A0ABU1XSX3</accession>
<reference evidence="6 7" key="1">
    <citation type="submission" date="2023-07" db="EMBL/GenBank/DDBJ databases">
        <title>Sorghum-associated microbial communities from plants grown in Nebraska, USA.</title>
        <authorList>
            <person name="Schachtman D."/>
        </authorList>
    </citation>
    <scope>NUCLEOTIDE SEQUENCE [LARGE SCALE GENOMIC DNA]</scope>
    <source>
        <strain evidence="6 7">4099</strain>
    </source>
</reference>
<feature type="signal peptide" evidence="3">
    <location>
        <begin position="1"/>
        <end position="41"/>
    </location>
</feature>
<dbReference type="InterPro" id="IPR008939">
    <property type="entry name" value="Lytic_TGlycosylase_superhlx_U"/>
</dbReference>
<dbReference type="Gene3D" id="1.25.20.10">
    <property type="entry name" value="Bacterial muramidases"/>
    <property type="match status" value="1"/>
</dbReference>
<dbReference type="InterPro" id="IPR023346">
    <property type="entry name" value="Lysozyme-like_dom_sf"/>
</dbReference>
<dbReference type="EMBL" id="JAVDWO010000002">
    <property type="protein sequence ID" value="MDR7191862.1"/>
    <property type="molecule type" value="Genomic_DNA"/>
</dbReference>
<keyword evidence="2 3" id="KW-0732">Signal</keyword>
<evidence type="ECO:0000256" key="1">
    <source>
        <dbReference type="ARBA" id="ARBA00007734"/>
    </source>
</evidence>
<dbReference type="EC" id="3.2.1.-" evidence="6"/>
<evidence type="ECO:0000259" key="5">
    <source>
        <dbReference type="Pfam" id="PF14718"/>
    </source>
</evidence>
<keyword evidence="6" id="KW-0378">Hydrolase</keyword>
<dbReference type="InterPro" id="IPR012289">
    <property type="entry name" value="Lytic_TGlycosylase_superhlx_L"/>
</dbReference>
<evidence type="ECO:0000313" key="6">
    <source>
        <dbReference type="EMBL" id="MDR7191862.1"/>
    </source>
</evidence>
<protein>
    <submittedName>
        <fullName evidence="6">Soluble lytic murein transglycosylase</fullName>
        <ecNumber evidence="6">3.2.1.-</ecNumber>
    </submittedName>
</protein>
<sequence length="661" mass="73256">MPMPMPQTCRDTPPARRPMRARALRVLLPALALALPGAALAQALDDSAFRVAMQAAERGQPVAPAMQSHPASAWLELAALRRNLDTLPVTQGRDFITRHQGQPVAEVFREGWLRALAKRQEWAAVREAWAPGITNATLRCIELDARARTGATDAQWTRDAQALWRSSGSSLPNECDAPFATLAARGSLGDDLRWERFDLAVAEQDVGVMRTIARGLSAGQQALAEDYAAYMTAPHARALQWPKTARSRLVASHGLAKFAKADPLAAERQLPALADALGFGETENGRVLYQAALWTVASYLPDSARLLGRVPESAYDERLHEWRVREALARKDWSAALTAIRKMGDSQRSQSRWTWFQARTTELAGDRNAAQPLFRAAAKNPDFHGFLAADRVDQPYALCPLDFSPSTDARAKVAADPGLTRALALYRIDRPGWATREWTAALRNFDDTQRRIAVQVAQENGWYDRGVFGLGRQPEETRLYTLRFPLTQQALIERESQRHGLDPAWVAAEIRAESTFNPNARSPADARGLMQVMPATGAAVARRLGLGWSGPDSLFDPATNVAIGTAYLREKKDMYTLPYVAIAAYNAGPTPTGRWLAQRPDLDPDIWIETISYRETREYVARVLAFSVLYDWRMYGQAAPLEPRMRGAPAQRNKRFACPTG</sequence>
<dbReference type="SUPFAM" id="SSF53955">
    <property type="entry name" value="Lysozyme-like"/>
    <property type="match status" value="1"/>
</dbReference>
<dbReference type="Pfam" id="PF01464">
    <property type="entry name" value="SLT"/>
    <property type="match status" value="1"/>
</dbReference>
<comment type="caution">
    <text evidence="6">The sequence shown here is derived from an EMBL/GenBank/DDBJ whole genome shotgun (WGS) entry which is preliminary data.</text>
</comment>